<organism evidence="1 2">
    <name type="scientific">Phocaeicola vulgatus</name>
    <name type="common">Bacteroides vulgatus</name>
    <dbReference type="NCBI Taxonomy" id="821"/>
    <lineage>
        <taxon>Bacteria</taxon>
        <taxon>Pseudomonadati</taxon>
        <taxon>Bacteroidota</taxon>
        <taxon>Bacteroidia</taxon>
        <taxon>Bacteroidales</taxon>
        <taxon>Bacteroidaceae</taxon>
        <taxon>Phocaeicola</taxon>
    </lineage>
</organism>
<dbReference type="AlphaFoldDB" id="A0A1Q6IWU5"/>
<evidence type="ECO:0000313" key="2">
    <source>
        <dbReference type="Proteomes" id="UP000186631"/>
    </source>
</evidence>
<dbReference type="Proteomes" id="UP000186631">
    <property type="component" value="Unassembled WGS sequence"/>
</dbReference>
<protein>
    <submittedName>
        <fullName evidence="1">Uncharacterized protein</fullName>
    </submittedName>
</protein>
<gene>
    <name evidence="1" type="ORF">BHV80_12840</name>
</gene>
<dbReference type="EMBL" id="MNQV01000214">
    <property type="protein sequence ID" value="OKZ45289.1"/>
    <property type="molecule type" value="Genomic_DNA"/>
</dbReference>
<name>A0A1Q6IWU5_PHOVU</name>
<proteinExistence type="predicted"/>
<accession>A0A1Q6IWU5</accession>
<comment type="caution">
    <text evidence="1">The sequence shown here is derived from an EMBL/GenBank/DDBJ whole genome shotgun (WGS) entry which is preliminary data.</text>
</comment>
<sequence length="91" mass="10064">MMAVLLSDKILDGRVYQDIMGECLPALSCIRVGILQGKRLVQVRQFLSNALDQQAVGTASSMFHQHCPFVDGKLGAVCLVNHRYLIVLGEY</sequence>
<evidence type="ECO:0000313" key="1">
    <source>
        <dbReference type="EMBL" id="OKZ45289.1"/>
    </source>
</evidence>
<reference evidence="1 2" key="1">
    <citation type="journal article" date="2016" name="Nat. Biotechnol.">
        <title>Measurement of bacterial replication rates in microbial communities.</title>
        <authorList>
            <person name="Brown C.T."/>
            <person name="Olm M.R."/>
            <person name="Thomas B.C."/>
            <person name="Banfield J.F."/>
        </authorList>
    </citation>
    <scope>NUCLEOTIDE SEQUENCE [LARGE SCALE GENOMIC DNA]</scope>
    <source>
        <strain evidence="1">42_262</strain>
    </source>
</reference>